<feature type="transmembrane region" description="Helical" evidence="8">
    <location>
        <begin position="7"/>
        <end position="30"/>
    </location>
</feature>
<dbReference type="Proteomes" id="UP001500212">
    <property type="component" value="Unassembled WGS sequence"/>
</dbReference>
<dbReference type="EMBL" id="BAABHJ010000012">
    <property type="protein sequence ID" value="GAA4610434.1"/>
    <property type="molecule type" value="Genomic_DNA"/>
</dbReference>
<evidence type="ECO:0000256" key="1">
    <source>
        <dbReference type="ARBA" id="ARBA00004651"/>
    </source>
</evidence>
<proteinExistence type="inferred from homology"/>
<evidence type="ECO:0000256" key="5">
    <source>
        <dbReference type="ARBA" id="ARBA00022692"/>
    </source>
</evidence>
<dbReference type="InterPro" id="IPR002781">
    <property type="entry name" value="TM_pro_TauE-like"/>
</dbReference>
<dbReference type="PANTHER" id="PTHR30269:SF0">
    <property type="entry name" value="MEMBRANE TRANSPORTER PROTEIN YFCA-RELATED"/>
    <property type="match status" value="1"/>
</dbReference>
<evidence type="ECO:0000256" key="2">
    <source>
        <dbReference type="ARBA" id="ARBA00009142"/>
    </source>
</evidence>
<keyword evidence="4 8" id="KW-1003">Cell membrane</keyword>
<feature type="transmembrane region" description="Helical" evidence="8">
    <location>
        <begin position="100"/>
        <end position="118"/>
    </location>
</feature>
<keyword evidence="7 8" id="KW-0472">Membrane</keyword>
<comment type="caution">
    <text evidence="9">The sequence shown here is derived from an EMBL/GenBank/DDBJ whole genome shotgun (WGS) entry which is preliminary data.</text>
</comment>
<reference evidence="10" key="1">
    <citation type="journal article" date="2019" name="Int. J. Syst. Evol. Microbiol.">
        <title>The Global Catalogue of Microorganisms (GCM) 10K type strain sequencing project: providing services to taxonomists for standard genome sequencing and annotation.</title>
        <authorList>
            <consortium name="The Broad Institute Genomics Platform"/>
            <consortium name="The Broad Institute Genome Sequencing Center for Infectious Disease"/>
            <person name="Wu L."/>
            <person name="Ma J."/>
        </authorList>
    </citation>
    <scope>NUCLEOTIDE SEQUENCE [LARGE SCALE GENOMIC DNA]</scope>
    <source>
        <strain evidence="10">JCM 17938</strain>
    </source>
</reference>
<keyword evidence="3" id="KW-0813">Transport</keyword>
<feature type="transmembrane region" description="Helical" evidence="8">
    <location>
        <begin position="232"/>
        <end position="250"/>
    </location>
</feature>
<comment type="subcellular location">
    <subcellularLocation>
        <location evidence="1 8">Cell membrane</location>
        <topology evidence="1 8">Multi-pass membrane protein</topology>
    </subcellularLocation>
</comment>
<feature type="transmembrane region" description="Helical" evidence="8">
    <location>
        <begin position="153"/>
        <end position="170"/>
    </location>
</feature>
<organism evidence="9 10">
    <name type="scientific">Actinoallomurus liliacearum</name>
    <dbReference type="NCBI Taxonomy" id="1080073"/>
    <lineage>
        <taxon>Bacteria</taxon>
        <taxon>Bacillati</taxon>
        <taxon>Actinomycetota</taxon>
        <taxon>Actinomycetes</taxon>
        <taxon>Streptosporangiales</taxon>
        <taxon>Thermomonosporaceae</taxon>
        <taxon>Actinoallomurus</taxon>
    </lineage>
</organism>
<feature type="transmembrane region" description="Helical" evidence="8">
    <location>
        <begin position="75"/>
        <end position="94"/>
    </location>
</feature>
<dbReference type="RefSeq" id="WP_345356971.1">
    <property type="nucleotide sequence ID" value="NZ_BAABHJ010000012.1"/>
</dbReference>
<feature type="transmembrane region" description="Helical" evidence="8">
    <location>
        <begin position="182"/>
        <end position="200"/>
    </location>
</feature>
<evidence type="ECO:0000256" key="7">
    <source>
        <dbReference type="ARBA" id="ARBA00023136"/>
    </source>
</evidence>
<keyword evidence="10" id="KW-1185">Reference proteome</keyword>
<protein>
    <recommendedName>
        <fullName evidence="8">Probable membrane transporter protein</fullName>
    </recommendedName>
</protein>
<name>A0ABP8TQH8_9ACTN</name>
<gene>
    <name evidence="9" type="ORF">GCM10023195_42820</name>
</gene>
<keyword evidence="6 8" id="KW-1133">Transmembrane helix</keyword>
<dbReference type="PANTHER" id="PTHR30269">
    <property type="entry name" value="TRANSMEMBRANE PROTEIN YFCA"/>
    <property type="match status" value="1"/>
</dbReference>
<evidence type="ECO:0000313" key="9">
    <source>
        <dbReference type="EMBL" id="GAA4610434.1"/>
    </source>
</evidence>
<keyword evidence="5 8" id="KW-0812">Transmembrane</keyword>
<evidence type="ECO:0000256" key="6">
    <source>
        <dbReference type="ARBA" id="ARBA00022989"/>
    </source>
</evidence>
<sequence length="254" mass="25339">MTGIGDLVLLTAAGALAGVVGTAGGITSLISYPALLVAGLPALAANVANIIAVVACWPGAALASRPELAGQRVRLCRWIPVAALGGAAGSLLLLSTPPGVFAHVVPILVAVGSLALLAQPRIAARLDRRGPLSGARGVILPLGLTAMSLYNGYFGAGAGVMILALLLISAEPNLPTANALKNMLIGAGALTSAAIFATAGTVDWPAVVPIGAGMFVGSVIGPRITRRLPAGLLRWLVALIGIVLAVQLWIDPNG</sequence>
<evidence type="ECO:0000256" key="3">
    <source>
        <dbReference type="ARBA" id="ARBA00022448"/>
    </source>
</evidence>
<comment type="similarity">
    <text evidence="2 8">Belongs to the 4-toluene sulfonate uptake permease (TSUP) (TC 2.A.102) family.</text>
</comment>
<dbReference type="Pfam" id="PF01925">
    <property type="entry name" value="TauE"/>
    <property type="match status" value="1"/>
</dbReference>
<accession>A0ABP8TQH8</accession>
<evidence type="ECO:0000256" key="4">
    <source>
        <dbReference type="ARBA" id="ARBA00022475"/>
    </source>
</evidence>
<dbReference type="InterPro" id="IPR052017">
    <property type="entry name" value="TSUP"/>
</dbReference>
<evidence type="ECO:0000313" key="10">
    <source>
        <dbReference type="Proteomes" id="UP001500212"/>
    </source>
</evidence>
<feature type="transmembrane region" description="Helical" evidence="8">
    <location>
        <begin position="42"/>
        <end position="63"/>
    </location>
</feature>
<evidence type="ECO:0000256" key="8">
    <source>
        <dbReference type="RuleBase" id="RU363041"/>
    </source>
</evidence>